<dbReference type="RefSeq" id="WP_198125454.1">
    <property type="nucleotide sequence ID" value="NZ_JAECZC010000027.1"/>
</dbReference>
<evidence type="ECO:0000256" key="1">
    <source>
        <dbReference type="SAM" id="SignalP"/>
    </source>
</evidence>
<keyword evidence="3" id="KW-1185">Reference proteome</keyword>
<accession>A0A8J7HPM4</accession>
<gene>
    <name evidence="2" type="ORF">I8748_15495</name>
</gene>
<dbReference type="Proteomes" id="UP000632766">
    <property type="component" value="Unassembled WGS sequence"/>
</dbReference>
<feature type="chain" id="PRO_5035261779" evidence="1">
    <location>
        <begin position="24"/>
        <end position="202"/>
    </location>
</feature>
<name>A0A8J7HPM4_9NOST</name>
<protein>
    <submittedName>
        <fullName evidence="2">Uncharacterized protein</fullName>
    </submittedName>
</protein>
<dbReference type="EMBL" id="JAECZC010000027">
    <property type="protein sequence ID" value="MBH8563576.1"/>
    <property type="molecule type" value="Genomic_DNA"/>
</dbReference>
<evidence type="ECO:0000313" key="3">
    <source>
        <dbReference type="Proteomes" id="UP000632766"/>
    </source>
</evidence>
<reference evidence="2 3" key="1">
    <citation type="journal article" date="2021" name="Int. J. Syst. Evol. Microbiol.">
        <title>Amazonocrinis nigriterrae gen. nov., sp. nov., Atlanticothrix silvestris gen. nov., sp. nov. and Dendronalium phyllosphericum gen. nov., sp. nov., nostocacean cyanobacteria from Brazilian environments.</title>
        <authorList>
            <person name="Alvarenga D.O."/>
            <person name="Andreote A.P.D."/>
            <person name="Branco L.H.Z."/>
            <person name="Delbaje E."/>
            <person name="Cruz R.B."/>
            <person name="Varani A.M."/>
            <person name="Fiore M.F."/>
        </authorList>
    </citation>
    <scope>NUCLEOTIDE SEQUENCE [LARGE SCALE GENOMIC DNA]</scope>
    <source>
        <strain evidence="2 3">CENA67</strain>
    </source>
</reference>
<feature type="signal peptide" evidence="1">
    <location>
        <begin position="1"/>
        <end position="23"/>
    </location>
</feature>
<comment type="caution">
    <text evidence="2">The sequence shown here is derived from an EMBL/GenBank/DDBJ whole genome shotgun (WGS) entry which is preliminary data.</text>
</comment>
<dbReference type="AlphaFoldDB" id="A0A8J7HPM4"/>
<proteinExistence type="predicted"/>
<evidence type="ECO:0000313" key="2">
    <source>
        <dbReference type="EMBL" id="MBH8563576.1"/>
    </source>
</evidence>
<keyword evidence="1" id="KW-0732">Signal</keyword>
<organism evidence="2 3">
    <name type="scientific">Amazonocrinis nigriterrae CENA67</name>
    <dbReference type="NCBI Taxonomy" id="2794033"/>
    <lineage>
        <taxon>Bacteria</taxon>
        <taxon>Bacillati</taxon>
        <taxon>Cyanobacteriota</taxon>
        <taxon>Cyanophyceae</taxon>
        <taxon>Nostocales</taxon>
        <taxon>Nostocaceae</taxon>
        <taxon>Amazonocrinis</taxon>
        <taxon>Amazonocrinis nigriterrae</taxon>
    </lineage>
</organism>
<sequence>MKTATAMVTSLAVLSLTTVPALAAAYKYQVNGNNAYASFYQYDDCSYTDVYVSAFDNLTKSAPGAPTTQEGASLSYSTYNYCNGTYSYGYGFSDTADVTISNSLQSASLTGTFTLYDYYSGTSKTADVNLTWAGTGNTYRSNSVSHYQGPGYLSNYRSKSTSRDATVTGTVTIDGTNVISGLSSYAAISSSNSGSLNIYKPN</sequence>